<organism evidence="1 2">
    <name type="scientific">Dorcoceras hygrometricum</name>
    <dbReference type="NCBI Taxonomy" id="472368"/>
    <lineage>
        <taxon>Eukaryota</taxon>
        <taxon>Viridiplantae</taxon>
        <taxon>Streptophyta</taxon>
        <taxon>Embryophyta</taxon>
        <taxon>Tracheophyta</taxon>
        <taxon>Spermatophyta</taxon>
        <taxon>Magnoliopsida</taxon>
        <taxon>eudicotyledons</taxon>
        <taxon>Gunneridae</taxon>
        <taxon>Pentapetalae</taxon>
        <taxon>asterids</taxon>
        <taxon>lamiids</taxon>
        <taxon>Lamiales</taxon>
        <taxon>Gesneriaceae</taxon>
        <taxon>Didymocarpoideae</taxon>
        <taxon>Trichosporeae</taxon>
        <taxon>Loxocarpinae</taxon>
        <taxon>Dorcoceras</taxon>
    </lineage>
</organism>
<gene>
    <name evidence="1" type="ORF">F511_40110</name>
</gene>
<evidence type="ECO:0000313" key="1">
    <source>
        <dbReference type="EMBL" id="KZV23524.1"/>
    </source>
</evidence>
<dbReference type="EMBL" id="KV013466">
    <property type="protein sequence ID" value="KZV23524.1"/>
    <property type="molecule type" value="Genomic_DNA"/>
</dbReference>
<protein>
    <submittedName>
        <fullName evidence="1">Pentatricopeptide repeat-containing protein</fullName>
    </submittedName>
</protein>
<accession>A0A2Z7ANZ5</accession>
<name>A0A2Z7ANZ5_9LAMI</name>
<evidence type="ECO:0000313" key="2">
    <source>
        <dbReference type="Proteomes" id="UP000250235"/>
    </source>
</evidence>
<dbReference type="Proteomes" id="UP000250235">
    <property type="component" value="Unassembled WGS sequence"/>
</dbReference>
<dbReference type="AlphaFoldDB" id="A0A2Z7ANZ5"/>
<keyword evidence="2" id="KW-1185">Reference proteome</keyword>
<proteinExistence type="predicted"/>
<reference evidence="1 2" key="1">
    <citation type="journal article" date="2015" name="Proc. Natl. Acad. Sci. U.S.A.">
        <title>The resurrection genome of Boea hygrometrica: A blueprint for survival of dehydration.</title>
        <authorList>
            <person name="Xiao L."/>
            <person name="Yang G."/>
            <person name="Zhang L."/>
            <person name="Yang X."/>
            <person name="Zhao S."/>
            <person name="Ji Z."/>
            <person name="Zhou Q."/>
            <person name="Hu M."/>
            <person name="Wang Y."/>
            <person name="Chen M."/>
            <person name="Xu Y."/>
            <person name="Jin H."/>
            <person name="Xiao X."/>
            <person name="Hu G."/>
            <person name="Bao F."/>
            <person name="Hu Y."/>
            <person name="Wan P."/>
            <person name="Li L."/>
            <person name="Deng X."/>
            <person name="Kuang T."/>
            <person name="Xiang C."/>
            <person name="Zhu J.K."/>
            <person name="Oliver M.J."/>
            <person name="He Y."/>
        </authorList>
    </citation>
    <scope>NUCLEOTIDE SEQUENCE [LARGE SCALE GENOMIC DNA]</scope>
    <source>
        <strain evidence="2">cv. XS01</strain>
    </source>
</reference>
<sequence length="107" mass="12050">MLITEYLISDNLEKCRSVTGQNISHQISTTLIKSTHRHGVSSARPRSTQINRISTSIGSAQLDPVSTARFRSQLDFDQHSSIQIIMTRPMSVQPISDLNFYDLIAQF</sequence>